<comment type="similarity">
    <text evidence="1">Belongs to the bacterial sugar transferase family.</text>
</comment>
<keyword evidence="2" id="KW-1133">Transmembrane helix</keyword>
<keyword evidence="2" id="KW-0472">Membrane</keyword>
<evidence type="ECO:0000256" key="2">
    <source>
        <dbReference type="SAM" id="Phobius"/>
    </source>
</evidence>
<sequence length="408" mass="47035">MEKRHCIYYHCCYFFFMLSVLLAWTSFSYPTFPTTILSSLLIVFSVFFFTSIVLPPPTCSILQSQVSRIIPTLLTGFGVAFFALLLFRIDYSRPILLMGGTLSCIWYISFYARQEAKWKATLYLVGDFQQSHDKLTKKLTLKPYTPIMDLSLLKNGILVDMQTPFTEKEEGIISDCSIAQIPVYHISRLQERLEHKVSSMHLSDTTVRALQPNSGYFRIKSVLDFVIAILAIIISAPIMVIICVLIKSQGGGLIFFKQTRVGQNNQTFTLYKFRTMRTKAKRNTAKFASEEPERISKLGRALRHSRLDELPQFWNVLKGDMSIIGPRPEQPSFAKQFAKEIPFYDYRHIVKPGITGWAQVTQGYTDNTESTKEKLAYDFYYLKYLSWQLDFEIYLKTLRVMWIGKGAA</sequence>
<evidence type="ECO:0000313" key="5">
    <source>
        <dbReference type="Proteomes" id="UP000003515"/>
    </source>
</evidence>
<comment type="caution">
    <text evidence="4">The sequence shown here is derived from an EMBL/GenBank/DDBJ whole genome shotgun (WGS) entry which is preliminary data.</text>
</comment>
<dbReference type="Pfam" id="PF02397">
    <property type="entry name" value="Bac_transf"/>
    <property type="match status" value="1"/>
</dbReference>
<gene>
    <name evidence="4" type="ORF">VIA_000509</name>
</gene>
<evidence type="ECO:0000256" key="1">
    <source>
        <dbReference type="ARBA" id="ARBA00006464"/>
    </source>
</evidence>
<dbReference type="Proteomes" id="UP000003515">
    <property type="component" value="Unassembled WGS sequence"/>
</dbReference>
<dbReference type="PANTHER" id="PTHR30576">
    <property type="entry name" value="COLANIC BIOSYNTHESIS UDP-GLUCOSE LIPID CARRIER TRANSFERASE"/>
    <property type="match status" value="1"/>
</dbReference>
<feature type="transmembrane region" description="Helical" evidence="2">
    <location>
        <begin position="7"/>
        <end position="29"/>
    </location>
</feature>
<reference evidence="4 5" key="1">
    <citation type="submission" date="2009-10" db="EMBL/GenBank/DDBJ databases">
        <authorList>
            <consortium name="Los Alamos National Laboratory (LANL)"/>
            <consortium name="National Microbial Pathogen Data Resource (NMPDR)"/>
            <person name="Munk A.C."/>
            <person name="Chertkov O."/>
            <person name="Tapia R."/>
            <person name="Green L."/>
            <person name="Rogers Y."/>
            <person name="Detter J.C."/>
            <person name="Bruce D."/>
            <person name="Brettin T.S."/>
            <person name="Colwell R.R."/>
            <person name="Huq A."/>
            <person name="Grim C.J."/>
            <person name="Hasan N.A."/>
            <person name="Bartels D."/>
            <person name="Vonstein V."/>
        </authorList>
    </citation>
    <scope>NUCLEOTIDE SEQUENCE [LARGE SCALE GENOMIC DNA]</scope>
    <source>
        <strain evidence="4 5">CIP 102891</strain>
    </source>
</reference>
<feature type="transmembrane region" description="Helical" evidence="2">
    <location>
        <begin position="95"/>
        <end position="112"/>
    </location>
</feature>
<evidence type="ECO:0000259" key="3">
    <source>
        <dbReference type="Pfam" id="PF02397"/>
    </source>
</evidence>
<feature type="domain" description="Bacterial sugar transferase" evidence="3">
    <location>
        <begin position="220"/>
        <end position="401"/>
    </location>
</feature>
<dbReference type="EMBL" id="ACZV01000003">
    <property type="protein sequence ID" value="EEX95046.1"/>
    <property type="molecule type" value="Genomic_DNA"/>
</dbReference>
<dbReference type="RefSeq" id="WP_004410755.1">
    <property type="nucleotide sequence ID" value="NZ_ACZV01000003.1"/>
</dbReference>
<feature type="transmembrane region" description="Helical" evidence="2">
    <location>
        <begin position="66"/>
        <end position="89"/>
    </location>
</feature>
<keyword evidence="2" id="KW-0812">Transmembrane</keyword>
<protein>
    <submittedName>
        <fullName evidence="4">UDP-glucose lipid carrier transferase</fullName>
    </submittedName>
</protein>
<feature type="transmembrane region" description="Helical" evidence="2">
    <location>
        <begin position="222"/>
        <end position="247"/>
    </location>
</feature>
<proteinExistence type="inferred from homology"/>
<feature type="transmembrane region" description="Helical" evidence="2">
    <location>
        <begin position="35"/>
        <end position="54"/>
    </location>
</feature>
<evidence type="ECO:0000313" key="4">
    <source>
        <dbReference type="EMBL" id="EEX95046.1"/>
    </source>
</evidence>
<dbReference type="InterPro" id="IPR003362">
    <property type="entry name" value="Bact_transf"/>
</dbReference>
<organism evidence="4 5">
    <name type="scientific">Vibrio orientalis CIP 102891 = ATCC 33934</name>
    <dbReference type="NCBI Taxonomy" id="675816"/>
    <lineage>
        <taxon>Bacteria</taxon>
        <taxon>Pseudomonadati</taxon>
        <taxon>Pseudomonadota</taxon>
        <taxon>Gammaproteobacteria</taxon>
        <taxon>Vibrionales</taxon>
        <taxon>Vibrionaceae</taxon>
        <taxon>Vibrio</taxon>
        <taxon>Vibrio oreintalis group</taxon>
    </lineage>
</organism>
<keyword evidence="4" id="KW-0808">Transferase</keyword>
<name>A0ABM9Z5R4_VIBOR</name>
<keyword evidence="5" id="KW-1185">Reference proteome</keyword>
<accession>A0ABM9Z5R4</accession>
<dbReference type="PANTHER" id="PTHR30576:SF0">
    <property type="entry name" value="UNDECAPRENYL-PHOSPHATE N-ACETYLGALACTOSAMINYL 1-PHOSPHATE TRANSFERASE-RELATED"/>
    <property type="match status" value="1"/>
</dbReference>
<dbReference type="GO" id="GO:0016740">
    <property type="term" value="F:transferase activity"/>
    <property type="evidence" value="ECO:0007669"/>
    <property type="project" value="UniProtKB-KW"/>
</dbReference>